<evidence type="ECO:0000313" key="3">
    <source>
        <dbReference type="EMBL" id="CDW73761.1"/>
    </source>
</evidence>
<feature type="compositionally biased region" description="Basic and acidic residues" evidence="1">
    <location>
        <begin position="8"/>
        <end position="23"/>
    </location>
</feature>
<protein>
    <submittedName>
        <fullName evidence="3">Myb-like dna-binding shaqkyf class family protein</fullName>
    </submittedName>
</protein>
<feature type="compositionally biased region" description="Basic and acidic residues" evidence="1">
    <location>
        <begin position="172"/>
        <end position="214"/>
    </location>
</feature>
<keyword evidence="4" id="KW-1185">Reference proteome</keyword>
<feature type="region of interest" description="Disordered" evidence="1">
    <location>
        <begin position="1"/>
        <end position="24"/>
    </location>
</feature>
<feature type="region of interest" description="Disordered" evidence="1">
    <location>
        <begin position="170"/>
        <end position="223"/>
    </location>
</feature>
<dbReference type="GO" id="GO:0003677">
    <property type="term" value="F:DNA binding"/>
    <property type="evidence" value="ECO:0007669"/>
    <property type="project" value="UniProtKB-KW"/>
</dbReference>
<evidence type="ECO:0000313" key="4">
    <source>
        <dbReference type="Proteomes" id="UP000039865"/>
    </source>
</evidence>
<gene>
    <name evidence="3" type="primary">Contig13902.g14839</name>
    <name evidence="3" type="ORF">STYLEM_2749</name>
</gene>
<accession>A0A077ZVZ3</accession>
<feature type="compositionally biased region" description="Polar residues" evidence="1">
    <location>
        <begin position="336"/>
        <end position="380"/>
    </location>
</feature>
<feature type="domain" description="SANT" evidence="2">
    <location>
        <begin position="238"/>
        <end position="265"/>
    </location>
</feature>
<dbReference type="Proteomes" id="UP000039865">
    <property type="component" value="Unassembled WGS sequence"/>
</dbReference>
<feature type="region of interest" description="Disordered" evidence="1">
    <location>
        <begin position="336"/>
        <end position="441"/>
    </location>
</feature>
<dbReference type="InterPro" id="IPR009057">
    <property type="entry name" value="Homeodomain-like_sf"/>
</dbReference>
<organism evidence="3 4">
    <name type="scientific">Stylonychia lemnae</name>
    <name type="common">Ciliate</name>
    <dbReference type="NCBI Taxonomy" id="5949"/>
    <lineage>
        <taxon>Eukaryota</taxon>
        <taxon>Sar</taxon>
        <taxon>Alveolata</taxon>
        <taxon>Ciliophora</taxon>
        <taxon>Intramacronucleata</taxon>
        <taxon>Spirotrichea</taxon>
        <taxon>Stichotrichia</taxon>
        <taxon>Sporadotrichida</taxon>
        <taxon>Oxytrichidae</taxon>
        <taxon>Stylonychinae</taxon>
        <taxon>Stylonychia</taxon>
    </lineage>
</organism>
<feature type="compositionally biased region" description="Acidic residues" evidence="1">
    <location>
        <begin position="275"/>
        <end position="285"/>
    </location>
</feature>
<dbReference type="SUPFAM" id="SSF46689">
    <property type="entry name" value="Homeodomain-like"/>
    <property type="match status" value="1"/>
</dbReference>
<feature type="compositionally biased region" description="Polar residues" evidence="1">
    <location>
        <begin position="403"/>
        <end position="435"/>
    </location>
</feature>
<dbReference type="InParanoid" id="A0A077ZVZ3"/>
<dbReference type="EMBL" id="CCKQ01002657">
    <property type="protein sequence ID" value="CDW73761.1"/>
    <property type="molecule type" value="Genomic_DNA"/>
</dbReference>
<reference evidence="3 4" key="1">
    <citation type="submission" date="2014-06" db="EMBL/GenBank/DDBJ databases">
        <authorList>
            <person name="Swart Estienne"/>
        </authorList>
    </citation>
    <scope>NUCLEOTIDE SEQUENCE [LARGE SCALE GENOMIC DNA]</scope>
    <source>
        <strain evidence="3 4">130c</strain>
    </source>
</reference>
<name>A0A077ZVZ3_STYLE</name>
<evidence type="ECO:0000259" key="2">
    <source>
        <dbReference type="PROSITE" id="PS51293"/>
    </source>
</evidence>
<dbReference type="Gene3D" id="1.10.10.60">
    <property type="entry name" value="Homeodomain-like"/>
    <property type="match status" value="1"/>
</dbReference>
<dbReference type="InterPro" id="IPR017884">
    <property type="entry name" value="SANT_dom"/>
</dbReference>
<evidence type="ECO:0000256" key="1">
    <source>
        <dbReference type="SAM" id="MobiDB-lite"/>
    </source>
</evidence>
<dbReference type="PROSITE" id="PS51293">
    <property type="entry name" value="SANT"/>
    <property type="match status" value="1"/>
</dbReference>
<feature type="region of interest" description="Disordered" evidence="1">
    <location>
        <begin position="273"/>
        <end position="297"/>
    </location>
</feature>
<dbReference type="AlphaFoldDB" id="A0A077ZVZ3"/>
<keyword evidence="3" id="KW-0238">DNA-binding</keyword>
<sequence>MEDFGSFVRKDGETSPARGKECDQANFIEQNSFFHKGYAQETDDNFNQNQRLINYAQEIESPYNRKKDALMDSDDDELATKGYQSKFSGKNVSQFSSLSPEPVRPVINLMPTDLNQGGNIPNQRVQNFFAENMAQLRPTDHQLYQIPMHLQQRHYSEQIFPNKYINSNIENDLDHSSNEREMTHSEKTRGKVEFQDIKQIPEKDESKESKDSTKQIKNGTLENEISVQNDGNFNQGIWSDEEHMKFLKGLILFGKNWNQIQKYIRLLIGQGPTMEPDDVGESDYSQDEKKRNVRKRSRVCSLKNERYKEKLINSENEVYRLEWEVVNHLNNSVSQKQPITVSTSTKSQNEKSASQQSPTRQSQASFFKNNVAPQLQSLNDKSTKQEEQEDSPAKRKRSFKSPEINQKPSRKQSIIQKQSATSLPQIAIPSKSNGKSPVVNGLESPQKLKEIVKQTSTGVIGKRKKYQNKIDFEKLVKMQQNQKFKKLFDIQKINPEDREQYMRNNSSSYSDDYYQNHDYPEYDSKYDSQANFEKSVEELNPNWSQIRLPIKDMINKIQIKHYQQNFGTHLQGNMIPPNPHIIDYVQMTYQNQLNHQLSFTQPANSNNINNNNNNILGMNEYNPISDMYGSTNLLEDNSSSPNIINLQNQTIIPHLGNFSVLDGPLSTIRINNIMGGVDDDMFLNNEF</sequence>
<proteinExistence type="predicted"/>